<dbReference type="Proteomes" id="UP000501991">
    <property type="component" value="Chromosome"/>
</dbReference>
<evidence type="ECO:0000256" key="1">
    <source>
        <dbReference type="SAM" id="Phobius"/>
    </source>
</evidence>
<dbReference type="KEGG" id="azq:G3580_16075"/>
<proteinExistence type="predicted"/>
<keyword evidence="2" id="KW-0732">Signal</keyword>
<dbReference type="AlphaFoldDB" id="A0A6C1B5N4"/>
<keyword evidence="1" id="KW-0472">Membrane</keyword>
<evidence type="ECO:0000256" key="2">
    <source>
        <dbReference type="SAM" id="SignalP"/>
    </source>
</evidence>
<reference evidence="3 4" key="1">
    <citation type="submission" date="2020-02" db="EMBL/GenBank/DDBJ databases">
        <title>Nitrogenibacter mangrovi gen. nov., sp. nov. isolated from mangrove sediment, a denitrifying betaproteobacterium.</title>
        <authorList>
            <person name="Liao H."/>
            <person name="Tian Y."/>
        </authorList>
    </citation>
    <scope>NUCLEOTIDE SEQUENCE [LARGE SCALE GENOMIC DNA]</scope>
    <source>
        <strain evidence="3 4">M9-3-2</strain>
    </source>
</reference>
<feature type="chain" id="PRO_5025458196" evidence="2">
    <location>
        <begin position="22"/>
        <end position="275"/>
    </location>
</feature>
<feature type="transmembrane region" description="Helical" evidence="1">
    <location>
        <begin position="249"/>
        <end position="267"/>
    </location>
</feature>
<sequence length="275" mass="29460">MKTILMAGLVAASLHAPARHAHGGAPVDAPAGDWSHAPRLLPAGGGRGEVMLRLADLQATELTVFAPGATGGTPVRRVPVAAGRAGITPAAPMLGNYHWVQARDTTGGTIRVATTAVYFANPGPAPTALLAESRSELEIVPTPLPREHAHYREGERWRFVVRWQGRPLAGQPVTMETSRGSRARAISAADGQVVFIFPRDVDPGDRDAGGPGRPGAVFVLWTERRLDGVHYLTSFTGRYSPEPGRTRSLPWGTGFALFGMVLALPLLRRRETRHD</sequence>
<dbReference type="RefSeq" id="WP_173767202.1">
    <property type="nucleotide sequence ID" value="NZ_CP048836.1"/>
</dbReference>
<feature type="signal peptide" evidence="2">
    <location>
        <begin position="1"/>
        <end position="21"/>
    </location>
</feature>
<accession>A0A6C1B5N4</accession>
<organism evidence="3 4">
    <name type="scientific">Nitrogeniibacter mangrovi</name>
    <dbReference type="NCBI Taxonomy" id="2016596"/>
    <lineage>
        <taxon>Bacteria</taxon>
        <taxon>Pseudomonadati</taxon>
        <taxon>Pseudomonadota</taxon>
        <taxon>Betaproteobacteria</taxon>
        <taxon>Rhodocyclales</taxon>
        <taxon>Zoogloeaceae</taxon>
        <taxon>Nitrogeniibacter</taxon>
    </lineage>
</organism>
<evidence type="ECO:0000313" key="4">
    <source>
        <dbReference type="Proteomes" id="UP000501991"/>
    </source>
</evidence>
<name>A0A6C1B5N4_9RHOO</name>
<keyword evidence="4" id="KW-1185">Reference proteome</keyword>
<protein>
    <submittedName>
        <fullName evidence="3">Uncharacterized protein</fullName>
    </submittedName>
</protein>
<keyword evidence="1" id="KW-1133">Transmembrane helix</keyword>
<keyword evidence="1" id="KW-0812">Transmembrane</keyword>
<dbReference type="EMBL" id="CP048836">
    <property type="protein sequence ID" value="QID19001.1"/>
    <property type="molecule type" value="Genomic_DNA"/>
</dbReference>
<gene>
    <name evidence="3" type="ORF">G3580_16075</name>
</gene>
<evidence type="ECO:0000313" key="3">
    <source>
        <dbReference type="EMBL" id="QID19001.1"/>
    </source>
</evidence>